<gene>
    <name evidence="1" type="ORF">CBP36_11735</name>
</gene>
<keyword evidence="2" id="KW-1185">Reference proteome</keyword>
<protein>
    <submittedName>
        <fullName evidence="1">Anti-sigma factor</fullName>
    </submittedName>
</protein>
<sequence>MISAFAMDHSSPFPAGPSHDHAWHALVDGRLPPAEAKAVQQQLAADATAQATVAQWQAQRHQLRALHQDMLEAPLPDALLQTLARATARRDEQHRQWWRWGGMAASVLVAFALGWVGRGQWPAVAPNGLLAGNASAPSQRFAAQAAMAHAVYQPEQRHPVEVPAAQQEHLVQWLSKRLGRPLKVPLLTAQGYELVGGRLLPGDTGARAQFMYQNSAGERVTLYLGALVPTAATKLPPSAGSAVPATNTPQSSDTAFRFTQEGPVPGFYWTEQGFGYALIGQLSRPALQALATAVYQQL</sequence>
<dbReference type="Proteomes" id="UP000194440">
    <property type="component" value="Chromosome"/>
</dbReference>
<dbReference type="EMBL" id="CP021366">
    <property type="protein sequence ID" value="ART59421.1"/>
    <property type="molecule type" value="Genomic_DNA"/>
</dbReference>
<dbReference type="KEGG" id="acis:CBP35_07190"/>
<dbReference type="AlphaFoldDB" id="A0A240UD39"/>
<name>A0A240UD39_9BURK</name>
<proteinExistence type="predicted"/>
<evidence type="ECO:0000313" key="2">
    <source>
        <dbReference type="Proteomes" id="UP000194440"/>
    </source>
</evidence>
<reference evidence="1" key="1">
    <citation type="submission" date="2017-05" db="EMBL/GenBank/DDBJ databases">
        <title>Polyphasic characterization of four soil-derived phenanthrene-degrading Acidovorax strains and proposal of Acidovorax phenanthrenivorans sp. nov.</title>
        <authorList>
            <person name="Singleton D."/>
            <person name="Lee J."/>
            <person name="Dickey A.N."/>
            <person name="Stroud A."/>
            <person name="Scholl E.H."/>
            <person name="Wright F.A."/>
            <person name="Aitken M.D."/>
        </authorList>
    </citation>
    <scope>NUCLEOTIDE SEQUENCE</scope>
    <source>
        <strain evidence="1">P4</strain>
    </source>
</reference>
<evidence type="ECO:0000313" key="1">
    <source>
        <dbReference type="EMBL" id="ART59421.1"/>
    </source>
</evidence>
<dbReference type="KEGG" id="acip:CBP36_11735"/>
<accession>A0A240UD39</accession>
<organism evidence="1 2">
    <name type="scientific">Acidovorax carolinensis</name>
    <dbReference type="NCBI Taxonomy" id="553814"/>
    <lineage>
        <taxon>Bacteria</taxon>
        <taxon>Pseudomonadati</taxon>
        <taxon>Pseudomonadota</taxon>
        <taxon>Betaproteobacteria</taxon>
        <taxon>Burkholderiales</taxon>
        <taxon>Comamonadaceae</taxon>
        <taxon>Acidovorax</taxon>
    </lineage>
</organism>